<dbReference type="InterPro" id="IPR050481">
    <property type="entry name" value="UDP-glycosyltransf_plant"/>
</dbReference>
<evidence type="ECO:0000256" key="2">
    <source>
        <dbReference type="ARBA" id="ARBA00022676"/>
    </source>
</evidence>
<protein>
    <recommendedName>
        <fullName evidence="5">Glycosyltransferase</fullName>
        <ecNumber evidence="5">2.4.1.-</ecNumber>
    </recommendedName>
</protein>
<keyword evidence="2 4" id="KW-0328">Glycosyltransferase</keyword>
<evidence type="ECO:0000256" key="1">
    <source>
        <dbReference type="ARBA" id="ARBA00009995"/>
    </source>
</evidence>
<dbReference type="InterPro" id="IPR035595">
    <property type="entry name" value="UDP_glycos_trans_CS"/>
</dbReference>
<dbReference type="AlphaFoldDB" id="A0A199V634"/>
<sequence>MAAAGGNRAPHIVLLPSAGMGHLIPFSRLAAALSALGCDVSFVVVHPTVSAAETPRLDSSPPSPPSAIRLSAPQLITCVLNSSSSSSHSSNSSSPPVSALVIDISLASAFIPVAAEFRLPSYILFHSSAPCSRSAPTFPRTRHRAGVIGDIDIPGVQTLRDLAAAGSSYPALFTTQFVENGGRSEGDGIVVNDVRRIEREALAALNAGKCAGLPPRSPSAAAAPPLTLRLARTARSPPLSWLDAQPRGRWSTVVDRDEDEDEDEEDNSELREVLERVKGRGMVVKGWVEQAEVLGRESVGGFISHCGWNSVMEAAVSGTPVLAWPRHGDQRVNAEVVRRCGLGIWEEEWSWEGENGVGVVVVKGEEIARCVRRLMDDEGVRASAARVGVAAKSAAAAAAEKDCVFGLPEFVRKLKV</sequence>
<gene>
    <name evidence="6" type="ORF">ACMD2_26324</name>
</gene>
<comment type="similarity">
    <text evidence="1 4">Belongs to the UDP-glycosyltransferase family.</text>
</comment>
<dbReference type="Proteomes" id="UP000092600">
    <property type="component" value="Unassembled WGS sequence"/>
</dbReference>
<dbReference type="EMBL" id="LSRQ01003106">
    <property type="protein sequence ID" value="OAY72463.1"/>
    <property type="molecule type" value="Genomic_DNA"/>
</dbReference>
<evidence type="ECO:0000313" key="7">
    <source>
        <dbReference type="Proteomes" id="UP000092600"/>
    </source>
</evidence>
<dbReference type="PROSITE" id="PS00375">
    <property type="entry name" value="UDPGT"/>
    <property type="match status" value="1"/>
</dbReference>
<accession>A0A199V634</accession>
<dbReference type="GO" id="GO:0035251">
    <property type="term" value="F:UDP-glucosyltransferase activity"/>
    <property type="evidence" value="ECO:0007669"/>
    <property type="project" value="InterPro"/>
</dbReference>
<dbReference type="Pfam" id="PF00201">
    <property type="entry name" value="UDPGT"/>
    <property type="match status" value="1"/>
</dbReference>
<evidence type="ECO:0000313" key="6">
    <source>
        <dbReference type="EMBL" id="OAY72463.1"/>
    </source>
</evidence>
<dbReference type="InterPro" id="IPR002213">
    <property type="entry name" value="UDP_glucos_trans"/>
</dbReference>
<evidence type="ECO:0000256" key="5">
    <source>
        <dbReference type="RuleBase" id="RU362057"/>
    </source>
</evidence>
<keyword evidence="3 4" id="KW-0808">Transferase</keyword>
<evidence type="ECO:0000256" key="3">
    <source>
        <dbReference type="ARBA" id="ARBA00022679"/>
    </source>
</evidence>
<dbReference type="EC" id="2.4.1.-" evidence="5"/>
<name>A0A199V634_ANACO</name>
<organism evidence="6 7">
    <name type="scientific">Ananas comosus</name>
    <name type="common">Pineapple</name>
    <name type="synonym">Ananas ananas</name>
    <dbReference type="NCBI Taxonomy" id="4615"/>
    <lineage>
        <taxon>Eukaryota</taxon>
        <taxon>Viridiplantae</taxon>
        <taxon>Streptophyta</taxon>
        <taxon>Embryophyta</taxon>
        <taxon>Tracheophyta</taxon>
        <taxon>Spermatophyta</taxon>
        <taxon>Magnoliopsida</taxon>
        <taxon>Liliopsida</taxon>
        <taxon>Poales</taxon>
        <taxon>Bromeliaceae</taxon>
        <taxon>Bromelioideae</taxon>
        <taxon>Ananas</taxon>
    </lineage>
</organism>
<dbReference type="PANTHER" id="PTHR48048:SF76">
    <property type="entry name" value="UDP-GLYCOSYLTRANSFERASE 708D1-LIKE"/>
    <property type="match status" value="1"/>
</dbReference>
<evidence type="ECO:0000256" key="4">
    <source>
        <dbReference type="RuleBase" id="RU003718"/>
    </source>
</evidence>
<dbReference type="PANTHER" id="PTHR48048">
    <property type="entry name" value="GLYCOSYLTRANSFERASE"/>
    <property type="match status" value="1"/>
</dbReference>
<dbReference type="Gene3D" id="3.40.50.2000">
    <property type="entry name" value="Glycogen Phosphorylase B"/>
    <property type="match status" value="2"/>
</dbReference>
<comment type="caution">
    <text evidence="6">The sequence shown here is derived from an EMBL/GenBank/DDBJ whole genome shotgun (WGS) entry which is preliminary data.</text>
</comment>
<proteinExistence type="inferred from homology"/>
<dbReference type="CDD" id="cd03784">
    <property type="entry name" value="GT1_Gtf-like"/>
    <property type="match status" value="1"/>
</dbReference>
<dbReference type="SUPFAM" id="SSF53756">
    <property type="entry name" value="UDP-Glycosyltransferase/glycogen phosphorylase"/>
    <property type="match status" value="1"/>
</dbReference>
<reference evidence="6 7" key="1">
    <citation type="journal article" date="2016" name="DNA Res.">
        <title>The draft genome of MD-2 pineapple using hybrid error correction of long reads.</title>
        <authorList>
            <person name="Redwan R.M."/>
            <person name="Saidin A."/>
            <person name="Kumar S.V."/>
        </authorList>
    </citation>
    <scope>NUCLEOTIDE SEQUENCE [LARGE SCALE GENOMIC DNA]</scope>
    <source>
        <strain evidence="7">cv. MD2</strain>
        <tissue evidence="6">Leaf</tissue>
    </source>
</reference>